<proteinExistence type="predicted"/>
<dbReference type="CDD" id="cd00165">
    <property type="entry name" value="S4"/>
    <property type="match status" value="1"/>
</dbReference>
<sequence length="226" mass="24498">MNIERYLTEHRQGTPGQIFRLLRQGRVTVNDVVVDSPRKLVTSQDDVRVDKLAVAGRQPQYYVFNKPMGFQLSLDPTAPRSLGSLLNGFDQQWQLQALTDLPREAVGAVIASDDTQFLMDVDAQNWLSTCRVQLTGVTVPEIATNPAFQNLTTQVDQISQTMTISLQTADVAAAVATLSQLTGVTGPVERTALGPLSCPVDLAIGTYRGLTASEIDSLLGEGIPTK</sequence>
<protein>
    <submittedName>
        <fullName evidence="3">16S rRNA pseudouridylate synthase</fullName>
    </submittedName>
</protein>
<keyword evidence="4" id="KW-1185">Reference proteome</keyword>
<dbReference type="Proteomes" id="UP001596254">
    <property type="component" value="Unassembled WGS sequence"/>
</dbReference>
<dbReference type="Gene3D" id="3.10.290.10">
    <property type="entry name" value="RNA-binding S4 domain"/>
    <property type="match status" value="1"/>
</dbReference>
<dbReference type="SUPFAM" id="SSF55174">
    <property type="entry name" value="Alpha-L RNA-binding motif"/>
    <property type="match status" value="1"/>
</dbReference>
<evidence type="ECO:0000256" key="1">
    <source>
        <dbReference type="PROSITE-ProRule" id="PRU00182"/>
    </source>
</evidence>
<evidence type="ECO:0000313" key="4">
    <source>
        <dbReference type="Proteomes" id="UP001596254"/>
    </source>
</evidence>
<gene>
    <name evidence="3" type="ORF">ACFP1G_01630</name>
</gene>
<keyword evidence="1" id="KW-0694">RNA-binding</keyword>
<evidence type="ECO:0000259" key="2">
    <source>
        <dbReference type="Pfam" id="PF01479"/>
    </source>
</evidence>
<dbReference type="InterPro" id="IPR036986">
    <property type="entry name" value="S4_RNA-bd_sf"/>
</dbReference>
<comment type="caution">
    <text evidence="3">The sequence shown here is derived from an EMBL/GenBank/DDBJ whole genome shotgun (WGS) entry which is preliminary data.</text>
</comment>
<feature type="domain" description="RNA-binding S4" evidence="2">
    <location>
        <begin position="16"/>
        <end position="47"/>
    </location>
</feature>
<accession>A0ABW1SPD1</accession>
<evidence type="ECO:0000313" key="3">
    <source>
        <dbReference type="EMBL" id="MFC6206177.1"/>
    </source>
</evidence>
<reference evidence="4" key="1">
    <citation type="journal article" date="2019" name="Int. J. Syst. Evol. Microbiol.">
        <title>The Global Catalogue of Microorganisms (GCM) 10K type strain sequencing project: providing services to taxonomists for standard genome sequencing and annotation.</title>
        <authorList>
            <consortium name="The Broad Institute Genomics Platform"/>
            <consortium name="The Broad Institute Genome Sequencing Center for Infectious Disease"/>
            <person name="Wu L."/>
            <person name="Ma J."/>
        </authorList>
    </citation>
    <scope>NUCLEOTIDE SEQUENCE [LARGE SCALE GENOMIC DNA]</scope>
    <source>
        <strain evidence="4">CCM 8905</strain>
    </source>
</reference>
<dbReference type="RefSeq" id="WP_125694544.1">
    <property type="nucleotide sequence ID" value="NZ_JBHSSK010000005.1"/>
</dbReference>
<dbReference type="InterPro" id="IPR002942">
    <property type="entry name" value="S4_RNA-bd"/>
</dbReference>
<dbReference type="EMBL" id="JBHSSK010000005">
    <property type="protein sequence ID" value="MFC6206177.1"/>
    <property type="molecule type" value="Genomic_DNA"/>
</dbReference>
<dbReference type="Pfam" id="PF01479">
    <property type="entry name" value="S4"/>
    <property type="match status" value="1"/>
</dbReference>
<name>A0ABW1SPD1_9LACO</name>
<dbReference type="PROSITE" id="PS50889">
    <property type="entry name" value="S4"/>
    <property type="match status" value="1"/>
</dbReference>
<organism evidence="3 4">
    <name type="scientific">Levilactobacillus tongjiangensis</name>
    <dbReference type="NCBI Taxonomy" id="2486023"/>
    <lineage>
        <taxon>Bacteria</taxon>
        <taxon>Bacillati</taxon>
        <taxon>Bacillota</taxon>
        <taxon>Bacilli</taxon>
        <taxon>Lactobacillales</taxon>
        <taxon>Lactobacillaceae</taxon>
        <taxon>Levilactobacillus</taxon>
    </lineage>
</organism>